<proteinExistence type="predicted"/>
<dbReference type="KEGG" id="gca:Galf_1920"/>
<accession>D9SHC9</accession>
<dbReference type="STRING" id="395494.Galf_1920"/>
<dbReference type="CDD" id="cd01948">
    <property type="entry name" value="EAL"/>
    <property type="match status" value="1"/>
</dbReference>
<dbReference type="Proteomes" id="UP000001235">
    <property type="component" value="Chromosome"/>
</dbReference>
<dbReference type="PROSITE" id="PS50883">
    <property type="entry name" value="EAL"/>
    <property type="match status" value="1"/>
</dbReference>
<gene>
    <name evidence="2" type="ordered locus">Galf_1920</name>
</gene>
<dbReference type="SUPFAM" id="SSF141868">
    <property type="entry name" value="EAL domain-like"/>
    <property type="match status" value="1"/>
</dbReference>
<dbReference type="eggNOG" id="COG2200">
    <property type="taxonomic scope" value="Bacteria"/>
</dbReference>
<evidence type="ECO:0000259" key="1">
    <source>
        <dbReference type="PROSITE" id="PS50883"/>
    </source>
</evidence>
<sequence>MPHQLAELKIMLRHNLFIDLDEYALMNTKQEGLVCNFLGMRLTSAFQPIFRSNGEVIGREALLRASLFEHGALTPNSAFDLAIEADKLVLFDRLVRSLHLLSYAANFDDRELIFLNVHPRLLTSVSDHGRTFEQILHYYSVPTSRVVIKIQHLAIESDARLTEAVNNYRSLGYKIAVDDFGAAHSGIAKIVNPHRRYESLVFNAELDQVLALRPDIVKLDSSVIQEAEQTISAATVIHGLVNIFHSIGASRHRRHRNDGATCPSTRYRS</sequence>
<dbReference type="RefSeq" id="WP_013293859.1">
    <property type="nucleotide sequence ID" value="NC_014394.1"/>
</dbReference>
<dbReference type="Gene3D" id="3.20.20.450">
    <property type="entry name" value="EAL domain"/>
    <property type="match status" value="1"/>
</dbReference>
<dbReference type="PANTHER" id="PTHR33121">
    <property type="entry name" value="CYCLIC DI-GMP PHOSPHODIESTERASE PDEF"/>
    <property type="match status" value="1"/>
</dbReference>
<reference evidence="2 3" key="1">
    <citation type="submission" date="2010-08" db="EMBL/GenBank/DDBJ databases">
        <title>Complete sequence of Gallionella capsiferriformans ES-2.</title>
        <authorList>
            <consortium name="US DOE Joint Genome Institute"/>
            <person name="Lucas S."/>
            <person name="Copeland A."/>
            <person name="Lapidus A."/>
            <person name="Cheng J.-F."/>
            <person name="Bruce D."/>
            <person name="Goodwin L."/>
            <person name="Pitluck S."/>
            <person name="Chertkov O."/>
            <person name="Davenport K.W."/>
            <person name="Detter J.C."/>
            <person name="Han C."/>
            <person name="Tapia R."/>
            <person name="Land M."/>
            <person name="Hauser L."/>
            <person name="Chang Y.-J."/>
            <person name="Jeffries C."/>
            <person name="Kyrpides N."/>
            <person name="Ivanova N."/>
            <person name="Mikhailova N."/>
            <person name="Shelobolina E.S."/>
            <person name="Picardal F."/>
            <person name="Roden E."/>
            <person name="Emerson D."/>
            <person name="Woyke T."/>
        </authorList>
    </citation>
    <scope>NUCLEOTIDE SEQUENCE [LARGE SCALE GENOMIC DNA]</scope>
    <source>
        <strain evidence="2 3">ES-2</strain>
    </source>
</reference>
<dbReference type="EMBL" id="CP002159">
    <property type="protein sequence ID" value="ADL55926.1"/>
    <property type="molecule type" value="Genomic_DNA"/>
</dbReference>
<dbReference type="AlphaFoldDB" id="D9SHC9"/>
<dbReference type="InterPro" id="IPR035919">
    <property type="entry name" value="EAL_sf"/>
</dbReference>
<name>D9SHC9_GALCS</name>
<dbReference type="InterPro" id="IPR050706">
    <property type="entry name" value="Cyclic-di-GMP_PDE-like"/>
</dbReference>
<dbReference type="OrthoDB" id="9813903at2"/>
<feature type="domain" description="EAL" evidence="1">
    <location>
        <begin position="22"/>
        <end position="269"/>
    </location>
</feature>
<protein>
    <submittedName>
        <fullName evidence="2">Diguanylate phosphodiesterase</fullName>
    </submittedName>
</protein>
<dbReference type="Pfam" id="PF00563">
    <property type="entry name" value="EAL"/>
    <property type="match status" value="1"/>
</dbReference>
<evidence type="ECO:0000313" key="3">
    <source>
        <dbReference type="Proteomes" id="UP000001235"/>
    </source>
</evidence>
<keyword evidence="3" id="KW-1185">Reference proteome</keyword>
<dbReference type="GO" id="GO:0071111">
    <property type="term" value="F:cyclic-guanylate-specific phosphodiesterase activity"/>
    <property type="evidence" value="ECO:0007669"/>
    <property type="project" value="InterPro"/>
</dbReference>
<dbReference type="HOGENOM" id="CLU_000445_70_12_4"/>
<dbReference type="InterPro" id="IPR001633">
    <property type="entry name" value="EAL_dom"/>
</dbReference>
<evidence type="ECO:0000313" key="2">
    <source>
        <dbReference type="EMBL" id="ADL55926.1"/>
    </source>
</evidence>
<dbReference type="SMART" id="SM00052">
    <property type="entry name" value="EAL"/>
    <property type="match status" value="1"/>
</dbReference>
<organism evidence="2 3">
    <name type="scientific">Gallionella capsiferriformans (strain ES-2)</name>
    <name type="common">Gallionella ferruginea capsiferriformans (strain ES-2)</name>
    <dbReference type="NCBI Taxonomy" id="395494"/>
    <lineage>
        <taxon>Bacteria</taxon>
        <taxon>Pseudomonadati</taxon>
        <taxon>Pseudomonadota</taxon>
        <taxon>Betaproteobacteria</taxon>
        <taxon>Nitrosomonadales</taxon>
        <taxon>Gallionellaceae</taxon>
        <taxon>Gallionella</taxon>
    </lineage>
</organism>
<dbReference type="PANTHER" id="PTHR33121:SF76">
    <property type="entry name" value="SIGNALING PROTEIN"/>
    <property type="match status" value="1"/>
</dbReference>